<dbReference type="SUPFAM" id="SSF82784">
    <property type="entry name" value="OsmC-like"/>
    <property type="match status" value="1"/>
</dbReference>
<organism evidence="1 3">
    <name type="scientific">Flavobacterium hydatis</name>
    <name type="common">Cytophaga aquatilis</name>
    <dbReference type="NCBI Taxonomy" id="991"/>
    <lineage>
        <taxon>Bacteria</taxon>
        <taxon>Pseudomonadati</taxon>
        <taxon>Bacteroidota</taxon>
        <taxon>Flavobacteriia</taxon>
        <taxon>Flavobacteriales</taxon>
        <taxon>Flavobacteriaceae</taxon>
        <taxon>Flavobacterium</taxon>
    </lineage>
</organism>
<comment type="caution">
    <text evidence="1">The sequence shown here is derived from an EMBL/GenBank/DDBJ whole genome shotgun (WGS) entry which is preliminary data.</text>
</comment>
<reference evidence="1 3" key="1">
    <citation type="submission" date="2014-07" db="EMBL/GenBank/DDBJ databases">
        <title>Genome of Flavobacterium hydatis DSM 2063.</title>
        <authorList>
            <person name="Pipes S.E."/>
            <person name="Stropko S.J."/>
            <person name="Newman J.D."/>
        </authorList>
    </citation>
    <scope>NUCLEOTIDE SEQUENCE [LARGE SCALE GENOMIC DNA]</scope>
    <source>
        <strain evidence="1 3">DSM 2063</strain>
    </source>
</reference>
<dbReference type="InterPro" id="IPR036102">
    <property type="entry name" value="OsmC/Ohrsf"/>
</dbReference>
<dbReference type="Pfam" id="PF02566">
    <property type="entry name" value="OsmC"/>
    <property type="match status" value="1"/>
</dbReference>
<evidence type="ECO:0000313" key="2">
    <source>
        <dbReference type="EMBL" id="OXA95260.1"/>
    </source>
</evidence>
<protein>
    <submittedName>
        <fullName evidence="1">Osmotically inducible protein OsmC</fullName>
    </submittedName>
</protein>
<dbReference type="InterPro" id="IPR015946">
    <property type="entry name" value="KH_dom-like_a/b"/>
</dbReference>
<proteinExistence type="predicted"/>
<dbReference type="AlphaFoldDB" id="A0A085ZE82"/>
<sequence>MNTITASIDTRKYRTEIKSASGNIVIADEPQEVGGKNLGFSPSELLASALASCTLITLRMYIDRKQWDVTEINISVDFERNSEQNVSLLNRKIEITGNVDEAQKERLLKIANSCPIHKTLTNTIQIQTTLD</sequence>
<dbReference type="PANTHER" id="PTHR39624">
    <property type="entry name" value="PROTEIN INVOLVED IN RIMO-MEDIATED BETA-METHYLTHIOLATION OF RIBOSOMAL PROTEIN S12 YCAO"/>
    <property type="match status" value="1"/>
</dbReference>
<reference evidence="2 4" key="2">
    <citation type="submission" date="2016-11" db="EMBL/GenBank/DDBJ databases">
        <title>Whole genomes of Flavobacteriaceae.</title>
        <authorList>
            <person name="Stine C."/>
            <person name="Li C."/>
            <person name="Tadesse D."/>
        </authorList>
    </citation>
    <scope>NUCLEOTIDE SEQUENCE [LARGE SCALE GENOMIC DNA]</scope>
    <source>
        <strain evidence="2 4">ATCC 29551</strain>
    </source>
</reference>
<dbReference type="eggNOG" id="COG1765">
    <property type="taxonomic scope" value="Bacteria"/>
</dbReference>
<evidence type="ECO:0000313" key="3">
    <source>
        <dbReference type="Proteomes" id="UP000028712"/>
    </source>
</evidence>
<dbReference type="STRING" id="991.IW20_25135"/>
<dbReference type="Proteomes" id="UP000028712">
    <property type="component" value="Unassembled WGS sequence"/>
</dbReference>
<dbReference type="Proteomes" id="UP000198424">
    <property type="component" value="Unassembled WGS sequence"/>
</dbReference>
<dbReference type="OrthoDB" id="9791538at2"/>
<accession>A0A085ZE82</accession>
<dbReference type="EMBL" id="JPRM01000061">
    <property type="protein sequence ID" value="KFF02746.1"/>
    <property type="molecule type" value="Genomic_DNA"/>
</dbReference>
<dbReference type="RefSeq" id="WP_035628748.1">
    <property type="nucleotide sequence ID" value="NZ_JBEWQG010000025.1"/>
</dbReference>
<dbReference type="EMBL" id="MUGY01000007">
    <property type="protein sequence ID" value="OXA95260.1"/>
    <property type="molecule type" value="Genomic_DNA"/>
</dbReference>
<name>A0A085ZE82_FLAHY</name>
<dbReference type="Gene3D" id="3.30.300.20">
    <property type="match status" value="1"/>
</dbReference>
<keyword evidence="4" id="KW-1185">Reference proteome</keyword>
<evidence type="ECO:0000313" key="4">
    <source>
        <dbReference type="Proteomes" id="UP000198424"/>
    </source>
</evidence>
<dbReference type="PANTHER" id="PTHR39624:SF2">
    <property type="entry name" value="OSMC-LIKE PROTEIN"/>
    <property type="match status" value="1"/>
</dbReference>
<evidence type="ECO:0000313" key="1">
    <source>
        <dbReference type="EMBL" id="KFF02746.1"/>
    </source>
</evidence>
<gene>
    <name evidence="2" type="ORF">B0A62_08080</name>
    <name evidence="1" type="ORF">IW20_25135</name>
</gene>
<dbReference type="InterPro" id="IPR003718">
    <property type="entry name" value="OsmC/Ohr_fam"/>
</dbReference>